<dbReference type="KEGG" id="ptp:RCA23_c22570"/>
<dbReference type="AlphaFoldDB" id="A0AAN0RKC9"/>
<keyword evidence="2" id="KW-1185">Reference proteome</keyword>
<name>A0AAN0RKC9_9RHOB</name>
<accession>A0AAN0RKC9</accession>
<dbReference type="Proteomes" id="UP000028680">
    <property type="component" value="Chromosome"/>
</dbReference>
<evidence type="ECO:0000313" key="2">
    <source>
        <dbReference type="Proteomes" id="UP000028680"/>
    </source>
</evidence>
<evidence type="ECO:0000313" key="1">
    <source>
        <dbReference type="EMBL" id="AII87780.1"/>
    </source>
</evidence>
<protein>
    <submittedName>
        <fullName evidence="1">Uncharacterized protein</fullName>
    </submittedName>
</protein>
<proteinExistence type="predicted"/>
<dbReference type="EMBL" id="CP003984">
    <property type="protein sequence ID" value="AII87780.1"/>
    <property type="molecule type" value="Genomic_DNA"/>
</dbReference>
<gene>
    <name evidence="1" type="ORF">RCA23_c22570</name>
</gene>
<dbReference type="RefSeq" id="WP_044050447.1">
    <property type="nucleotide sequence ID" value="NZ_CP003984.1"/>
</dbReference>
<sequence>MSVIKRLNVNKFTSEEDNDAFIEELKKMWLAWKNPSISNKISVDINKDRNDPTRMTAFVSATGYDTIDAMNEWSKNVVMPVRNKYQHENILIDADLVANISK</sequence>
<organism evidence="1 2">
    <name type="scientific">Planktomarina temperata RCA23</name>
    <dbReference type="NCBI Taxonomy" id="666509"/>
    <lineage>
        <taxon>Bacteria</taxon>
        <taxon>Pseudomonadati</taxon>
        <taxon>Pseudomonadota</taxon>
        <taxon>Alphaproteobacteria</taxon>
        <taxon>Rhodobacterales</taxon>
        <taxon>Paracoccaceae</taxon>
        <taxon>Planktomarina</taxon>
    </lineage>
</organism>
<reference evidence="1 2" key="1">
    <citation type="journal article" date="2014" name="ISME J.">
        <title>Adaptation of an abundant Roseobacter RCA organism to pelagic systems revealed by genomic and transcriptomic analyses.</title>
        <authorList>
            <person name="Voget S."/>
            <person name="Wemheuer B."/>
            <person name="Brinkhoff T."/>
            <person name="Vollmers J."/>
            <person name="Dietrich S."/>
            <person name="Giebel H.A."/>
            <person name="Beardsley C."/>
            <person name="Sardemann C."/>
            <person name="Bakenhus I."/>
            <person name="Billerbeck S."/>
            <person name="Daniel R."/>
            <person name="Simon M."/>
        </authorList>
    </citation>
    <scope>NUCLEOTIDE SEQUENCE [LARGE SCALE GENOMIC DNA]</scope>
    <source>
        <strain evidence="1 2">RCA23</strain>
    </source>
</reference>